<dbReference type="HOGENOM" id="CLU_2704442_0_0_1"/>
<accession>M2NK02</accession>
<evidence type="ECO:0000313" key="4">
    <source>
        <dbReference type="Proteomes" id="UP000011761"/>
    </source>
</evidence>
<keyword evidence="1" id="KW-0862">Zinc</keyword>
<evidence type="ECO:0000259" key="2">
    <source>
        <dbReference type="SMART" id="SM00451"/>
    </source>
</evidence>
<dbReference type="OrthoDB" id="77607at2759"/>
<dbReference type="Pfam" id="PF12874">
    <property type="entry name" value="zf-met"/>
    <property type="match status" value="1"/>
</dbReference>
<keyword evidence="1" id="KW-0863">Zinc-finger</keyword>
<name>M2NK02_BAUPA</name>
<evidence type="ECO:0000313" key="3">
    <source>
        <dbReference type="EMBL" id="EMC99759.1"/>
    </source>
</evidence>
<dbReference type="AlphaFoldDB" id="M2NK02"/>
<organism evidence="3 4">
    <name type="scientific">Baudoinia panamericana (strain UAMH 10762)</name>
    <name type="common">Angels' share fungus</name>
    <name type="synonym">Baudoinia compniacensis (strain UAMH 10762)</name>
    <dbReference type="NCBI Taxonomy" id="717646"/>
    <lineage>
        <taxon>Eukaryota</taxon>
        <taxon>Fungi</taxon>
        <taxon>Dikarya</taxon>
        <taxon>Ascomycota</taxon>
        <taxon>Pezizomycotina</taxon>
        <taxon>Dothideomycetes</taxon>
        <taxon>Dothideomycetidae</taxon>
        <taxon>Mycosphaerellales</taxon>
        <taxon>Teratosphaeriaceae</taxon>
        <taxon>Baudoinia</taxon>
    </lineage>
</organism>
<dbReference type="GeneID" id="19111130"/>
<evidence type="ECO:0000256" key="1">
    <source>
        <dbReference type="ARBA" id="ARBA00022771"/>
    </source>
</evidence>
<dbReference type="KEGG" id="bcom:BAUCODRAFT_30165"/>
<protein>
    <recommendedName>
        <fullName evidence="2">U1-type domain-containing protein</fullName>
    </recommendedName>
</protein>
<feature type="domain" description="U1-type" evidence="2">
    <location>
        <begin position="27"/>
        <end position="61"/>
    </location>
</feature>
<dbReference type="Proteomes" id="UP000011761">
    <property type="component" value="Unassembled WGS sequence"/>
</dbReference>
<dbReference type="EMBL" id="KB445551">
    <property type="protein sequence ID" value="EMC99759.1"/>
    <property type="molecule type" value="Genomic_DNA"/>
</dbReference>
<dbReference type="RefSeq" id="XP_007672956.1">
    <property type="nucleotide sequence ID" value="XM_007674766.1"/>
</dbReference>
<proteinExistence type="predicted"/>
<dbReference type="InterPro" id="IPR013087">
    <property type="entry name" value="Znf_C2H2_type"/>
</dbReference>
<sequence length="73" mass="8257">MADVRSMLRAERVSRRITHPNASYTGDGKLLCNLCETLVKSEASWQSHLHSTGHALRASRQRDVAAKWTLPQR</sequence>
<dbReference type="GO" id="GO:0008270">
    <property type="term" value="F:zinc ion binding"/>
    <property type="evidence" value="ECO:0007669"/>
    <property type="project" value="UniProtKB-KW"/>
</dbReference>
<keyword evidence="1" id="KW-0479">Metal-binding</keyword>
<dbReference type="InterPro" id="IPR036236">
    <property type="entry name" value="Znf_C2H2_sf"/>
</dbReference>
<keyword evidence="4" id="KW-1185">Reference proteome</keyword>
<dbReference type="SUPFAM" id="SSF57667">
    <property type="entry name" value="beta-beta-alpha zinc fingers"/>
    <property type="match status" value="1"/>
</dbReference>
<dbReference type="GO" id="GO:0003676">
    <property type="term" value="F:nucleic acid binding"/>
    <property type="evidence" value="ECO:0007669"/>
    <property type="project" value="InterPro"/>
</dbReference>
<gene>
    <name evidence="3" type="ORF">BAUCODRAFT_30165</name>
</gene>
<dbReference type="SMART" id="SM00451">
    <property type="entry name" value="ZnF_U1"/>
    <property type="match status" value="1"/>
</dbReference>
<dbReference type="InterPro" id="IPR003604">
    <property type="entry name" value="Matrin/U1-like-C_Znf_C2H2"/>
</dbReference>
<reference evidence="3 4" key="1">
    <citation type="journal article" date="2012" name="PLoS Pathog.">
        <title>Diverse lifestyles and strategies of plant pathogenesis encoded in the genomes of eighteen Dothideomycetes fungi.</title>
        <authorList>
            <person name="Ohm R.A."/>
            <person name="Feau N."/>
            <person name="Henrissat B."/>
            <person name="Schoch C.L."/>
            <person name="Horwitz B.A."/>
            <person name="Barry K.W."/>
            <person name="Condon B.J."/>
            <person name="Copeland A.C."/>
            <person name="Dhillon B."/>
            <person name="Glaser F."/>
            <person name="Hesse C.N."/>
            <person name="Kosti I."/>
            <person name="LaButti K."/>
            <person name="Lindquist E.A."/>
            <person name="Lucas S."/>
            <person name="Salamov A.A."/>
            <person name="Bradshaw R.E."/>
            <person name="Ciuffetti L."/>
            <person name="Hamelin R.C."/>
            <person name="Kema G.H.J."/>
            <person name="Lawrence C."/>
            <person name="Scott J.A."/>
            <person name="Spatafora J.W."/>
            <person name="Turgeon B.G."/>
            <person name="de Wit P.J.G.M."/>
            <person name="Zhong S."/>
            <person name="Goodwin S.B."/>
            <person name="Grigoriev I.V."/>
        </authorList>
    </citation>
    <scope>NUCLEOTIDE SEQUENCE [LARGE SCALE GENOMIC DNA]</scope>
    <source>
        <strain evidence="3 4">UAMH 10762</strain>
    </source>
</reference>
<dbReference type="STRING" id="717646.M2NK02"/>